<dbReference type="PANTHER" id="PTHR10609:SF27">
    <property type="entry name" value="CN HYDROLASE DOMAIN-CONTAINING PROTEIN-RELATED"/>
    <property type="match status" value="1"/>
</dbReference>
<dbReference type="SUPFAM" id="SSF56317">
    <property type="entry name" value="Carbon-nitrogen hydrolase"/>
    <property type="match status" value="1"/>
</dbReference>
<name>A0A8S3Z356_9EUPU</name>
<evidence type="ECO:0000256" key="1">
    <source>
        <dbReference type="ARBA" id="ARBA00008225"/>
    </source>
</evidence>
<evidence type="ECO:0000256" key="2">
    <source>
        <dbReference type="ARBA" id="ARBA00022729"/>
    </source>
</evidence>
<protein>
    <recommendedName>
        <fullName evidence="6">CN hydrolase domain-containing protein</fullName>
    </recommendedName>
</protein>
<dbReference type="CDD" id="cd07567">
    <property type="entry name" value="biotinidase_like"/>
    <property type="match status" value="1"/>
</dbReference>
<dbReference type="GO" id="GO:0016811">
    <property type="term" value="F:hydrolase activity, acting on carbon-nitrogen (but not peptide) bonds, in linear amides"/>
    <property type="evidence" value="ECO:0007669"/>
    <property type="project" value="InterPro"/>
</dbReference>
<evidence type="ECO:0000259" key="6">
    <source>
        <dbReference type="PROSITE" id="PS50263"/>
    </source>
</evidence>
<dbReference type="PROSITE" id="PS50263">
    <property type="entry name" value="CN_HYDROLASE"/>
    <property type="match status" value="1"/>
</dbReference>
<sequence>MGGTYLVLLLMASFCLWTSADVTLTQTRFKAAVYGHRVIPPPPGIVSRADAVRYMRRNLHVFATQAAEAKAQGADILVFPEDGIYGTQFTRESVYNFLEQIPKPLASAWSPCGDPSLHQNTEVLHDLSCIARNNSLYLVANMGDKQPCNVRTDPKCPKDGRYQYNTNVAFDPNGTLVARYHKYHLFFEEQFDTPNAEVVYFDTPFGRFGLMVCFDVLFSEPGLSIVLKHHIANIVFPTAWMDALPLLSAVGFHSSFARALGVNFLAANFHAPERRMHGSGVYSPDGMKTFYYGSSAESPPELLVAELDTLSEPKPNINISAYDSYQKLLEPNCLGFKNDDVVKLSSEEFISELFHDMFTFRQLQGGSGRLRVCQNSICCNLNFSLDGDRPGSDLFAFGAFDGLHTYEGQYYFQICALVKCADVTDRKTCGTVTDTSTTKFVNISITAEMSTPFIYPQLVLSDGKGELLLANSTTWGFKDATLWTNNQPEGAILSAALFGRYYQRDNCPSEGPNIFISYLQTVFSLISAAVAAYIFPIF</sequence>
<dbReference type="EMBL" id="CAJHNH020001657">
    <property type="protein sequence ID" value="CAG5123943.1"/>
    <property type="molecule type" value="Genomic_DNA"/>
</dbReference>
<reference evidence="7" key="1">
    <citation type="submission" date="2021-04" db="EMBL/GenBank/DDBJ databases">
        <authorList>
            <consortium name="Molecular Ecology Group"/>
        </authorList>
    </citation>
    <scope>NUCLEOTIDE SEQUENCE</scope>
</reference>
<dbReference type="InterPro" id="IPR036526">
    <property type="entry name" value="C-N_Hydrolase_sf"/>
</dbReference>
<dbReference type="InterPro" id="IPR040154">
    <property type="entry name" value="Biotinidase/VNN"/>
</dbReference>
<keyword evidence="8" id="KW-1185">Reference proteome</keyword>
<dbReference type="AlphaFoldDB" id="A0A8S3Z356"/>
<evidence type="ECO:0000256" key="3">
    <source>
        <dbReference type="ARBA" id="ARBA00022801"/>
    </source>
</evidence>
<dbReference type="Gene3D" id="3.60.110.10">
    <property type="entry name" value="Carbon-nitrogen hydrolase"/>
    <property type="match status" value="1"/>
</dbReference>
<organism evidence="7 8">
    <name type="scientific">Candidula unifasciata</name>
    <dbReference type="NCBI Taxonomy" id="100452"/>
    <lineage>
        <taxon>Eukaryota</taxon>
        <taxon>Metazoa</taxon>
        <taxon>Spiralia</taxon>
        <taxon>Lophotrochozoa</taxon>
        <taxon>Mollusca</taxon>
        <taxon>Gastropoda</taxon>
        <taxon>Heterobranchia</taxon>
        <taxon>Euthyneura</taxon>
        <taxon>Panpulmonata</taxon>
        <taxon>Eupulmonata</taxon>
        <taxon>Stylommatophora</taxon>
        <taxon>Helicina</taxon>
        <taxon>Helicoidea</taxon>
        <taxon>Geomitridae</taxon>
        <taxon>Candidula</taxon>
    </lineage>
</organism>
<gene>
    <name evidence="7" type="ORF">CUNI_LOCUS9501</name>
</gene>
<dbReference type="PANTHER" id="PTHR10609">
    <property type="entry name" value="BIOTINIDASE-RELATED"/>
    <property type="match status" value="1"/>
</dbReference>
<evidence type="ECO:0000313" key="7">
    <source>
        <dbReference type="EMBL" id="CAG5123943.1"/>
    </source>
</evidence>
<evidence type="ECO:0000256" key="5">
    <source>
        <dbReference type="SAM" id="SignalP"/>
    </source>
</evidence>
<dbReference type="InterPro" id="IPR043957">
    <property type="entry name" value="Vanin_C"/>
</dbReference>
<evidence type="ECO:0000313" key="8">
    <source>
        <dbReference type="Proteomes" id="UP000678393"/>
    </source>
</evidence>
<feature type="signal peptide" evidence="5">
    <location>
        <begin position="1"/>
        <end position="20"/>
    </location>
</feature>
<dbReference type="InterPro" id="IPR003010">
    <property type="entry name" value="C-N_Hydrolase"/>
</dbReference>
<dbReference type="FunFam" id="3.60.110.10:FF:000001">
    <property type="entry name" value="biotinidase isoform X1"/>
    <property type="match status" value="1"/>
</dbReference>
<keyword evidence="3" id="KW-0378">Hydrolase</keyword>
<keyword evidence="2 5" id="KW-0732">Signal</keyword>
<comment type="similarity">
    <text evidence="1">Belongs to the carbon-nitrogen hydrolase superfamily. BTD/VNN family.</text>
</comment>
<accession>A0A8S3Z356</accession>
<dbReference type="Pfam" id="PF00795">
    <property type="entry name" value="CN_hydrolase"/>
    <property type="match status" value="1"/>
</dbReference>
<evidence type="ECO:0000256" key="4">
    <source>
        <dbReference type="ARBA" id="ARBA00023180"/>
    </source>
</evidence>
<keyword evidence="4" id="KW-0325">Glycoprotein</keyword>
<comment type="caution">
    <text evidence="7">The sequence shown here is derived from an EMBL/GenBank/DDBJ whole genome shotgun (WGS) entry which is preliminary data.</text>
</comment>
<dbReference type="Proteomes" id="UP000678393">
    <property type="component" value="Unassembled WGS sequence"/>
</dbReference>
<feature type="chain" id="PRO_5035915386" description="CN hydrolase domain-containing protein" evidence="5">
    <location>
        <begin position="21"/>
        <end position="538"/>
    </location>
</feature>
<dbReference type="Pfam" id="PF19018">
    <property type="entry name" value="Vanin_C"/>
    <property type="match status" value="1"/>
</dbReference>
<feature type="domain" description="CN hydrolase" evidence="6">
    <location>
        <begin position="41"/>
        <end position="309"/>
    </location>
</feature>
<proteinExistence type="inferred from homology"/>
<dbReference type="OrthoDB" id="10250282at2759"/>
<dbReference type="InterPro" id="IPR012101">
    <property type="entry name" value="Biotinidase-like_euk"/>
</dbReference>